<protein>
    <submittedName>
        <fullName evidence="1">Uncharacterized protein</fullName>
    </submittedName>
</protein>
<dbReference type="EMBL" id="VSSQ01099741">
    <property type="protein sequence ID" value="MPN42181.1"/>
    <property type="molecule type" value="Genomic_DNA"/>
</dbReference>
<proteinExistence type="predicted"/>
<accession>A0A645HT11</accession>
<reference evidence="1" key="1">
    <citation type="submission" date="2019-08" db="EMBL/GenBank/DDBJ databases">
        <authorList>
            <person name="Kucharzyk K."/>
            <person name="Murdoch R.W."/>
            <person name="Higgins S."/>
            <person name="Loffler F."/>
        </authorList>
    </citation>
    <scope>NUCLEOTIDE SEQUENCE</scope>
</reference>
<name>A0A645HT11_9ZZZZ</name>
<gene>
    <name evidence="1" type="ORF">SDC9_189737</name>
</gene>
<comment type="caution">
    <text evidence="1">The sequence shown here is derived from an EMBL/GenBank/DDBJ whole genome shotgun (WGS) entry which is preliminary data.</text>
</comment>
<organism evidence="1">
    <name type="scientific">bioreactor metagenome</name>
    <dbReference type="NCBI Taxonomy" id="1076179"/>
    <lineage>
        <taxon>unclassified sequences</taxon>
        <taxon>metagenomes</taxon>
        <taxon>ecological metagenomes</taxon>
    </lineage>
</organism>
<dbReference type="AlphaFoldDB" id="A0A645HT11"/>
<evidence type="ECO:0000313" key="1">
    <source>
        <dbReference type="EMBL" id="MPN42181.1"/>
    </source>
</evidence>
<sequence>MGDEQDALALPGKAPHHFHQLVDFLRGQYRRRLIKDQYLVIPVQHLEDLHTLLHAHRNILDLRVRIHFQAIALAELHHPFAGFILLQHAPARLLSPQNDIIQHRKNLHQLEMLMDHADAQGIGIIGA</sequence>